<keyword evidence="3" id="KW-1185">Reference proteome</keyword>
<dbReference type="InterPro" id="IPR038670">
    <property type="entry name" value="HslJ-like_sf"/>
</dbReference>
<evidence type="ECO:0000313" key="2">
    <source>
        <dbReference type="EMBL" id="MCC4234672.1"/>
    </source>
</evidence>
<feature type="domain" description="DUF306" evidence="1">
    <location>
        <begin position="78"/>
        <end position="186"/>
    </location>
</feature>
<name>A0ABS8H7W8_9SPHN</name>
<sequence length="194" mass="21412">MIFGDRMIYREPGGRGWRQANIKPEELAGAISVKAGEATVIVERGRKCSGSGALRDRVIFEADNERHEGCGGPFVVPEAITGTTWTLRELDGRRAPDGPNPAATMTFSRKGWFYGTSACAGVNGSARWTPDGRIFHETEAAFITTLQRCVDRASVEFGDRFWDKMKEARSWRREGQRLIITFADGSQAGLALLL</sequence>
<organism evidence="2 3">
    <name type="scientific">Sphingobium soli</name>
    <dbReference type="NCBI Taxonomy" id="1591116"/>
    <lineage>
        <taxon>Bacteria</taxon>
        <taxon>Pseudomonadati</taxon>
        <taxon>Pseudomonadota</taxon>
        <taxon>Alphaproteobacteria</taxon>
        <taxon>Sphingomonadales</taxon>
        <taxon>Sphingomonadaceae</taxon>
        <taxon>Sphingobium</taxon>
    </lineage>
</organism>
<evidence type="ECO:0000313" key="3">
    <source>
        <dbReference type="Proteomes" id="UP001198830"/>
    </source>
</evidence>
<dbReference type="Proteomes" id="UP001198830">
    <property type="component" value="Unassembled WGS sequence"/>
</dbReference>
<dbReference type="Pfam" id="PF03724">
    <property type="entry name" value="META"/>
    <property type="match status" value="1"/>
</dbReference>
<proteinExistence type="predicted"/>
<evidence type="ECO:0000259" key="1">
    <source>
        <dbReference type="Pfam" id="PF03724"/>
    </source>
</evidence>
<protein>
    <submittedName>
        <fullName evidence="2">META domain-containing protein</fullName>
    </submittedName>
</protein>
<accession>A0ABS8H7W8</accession>
<dbReference type="Gene3D" id="2.40.128.270">
    <property type="match status" value="1"/>
</dbReference>
<gene>
    <name evidence="2" type="ORF">LL253_18530</name>
</gene>
<dbReference type="InterPro" id="IPR005184">
    <property type="entry name" value="DUF306_Meta_HslJ"/>
</dbReference>
<comment type="caution">
    <text evidence="2">The sequence shown here is derived from an EMBL/GenBank/DDBJ whole genome shotgun (WGS) entry which is preliminary data.</text>
</comment>
<dbReference type="RefSeq" id="WP_228228105.1">
    <property type="nucleotide sequence ID" value="NZ_JAJGNP010000024.1"/>
</dbReference>
<dbReference type="EMBL" id="JAJGNP010000024">
    <property type="protein sequence ID" value="MCC4234672.1"/>
    <property type="molecule type" value="Genomic_DNA"/>
</dbReference>
<reference evidence="2 3" key="1">
    <citation type="submission" date="2021-10" db="EMBL/GenBank/DDBJ databases">
        <title>The diversity and Nitrogen Metabolism of Culturable Nitrate-Utilizing Bacteria Within the Oxygen Minimum Zone of the Changjiang (Yangtze River)Estuary.</title>
        <authorList>
            <person name="Zhang D."/>
            <person name="Zheng J."/>
            <person name="Liu S."/>
            <person name="He W."/>
        </authorList>
    </citation>
    <scope>NUCLEOTIDE SEQUENCE [LARGE SCALE GENOMIC DNA]</scope>
    <source>
        <strain evidence="2 3">FXH275-2</strain>
    </source>
</reference>